<evidence type="ECO:0000256" key="9">
    <source>
        <dbReference type="ARBA" id="ARBA00029447"/>
    </source>
</evidence>
<dbReference type="PANTHER" id="PTHR43531:SF14">
    <property type="entry name" value="METHYL-ACCEPTING CHEMOTAXIS PROTEIN I-RELATED"/>
    <property type="match status" value="1"/>
</dbReference>
<dbReference type="InterPro" id="IPR003122">
    <property type="entry name" value="Tar_rcpt_lig-bd"/>
</dbReference>
<keyword evidence="8 10" id="KW-0807">Transducer</keyword>
<evidence type="ECO:0000259" key="14">
    <source>
        <dbReference type="PROSITE" id="PS50885"/>
    </source>
</evidence>
<evidence type="ECO:0000256" key="7">
    <source>
        <dbReference type="ARBA" id="ARBA00023136"/>
    </source>
</evidence>
<keyword evidence="6 12" id="KW-1133">Transmembrane helix</keyword>
<keyword evidence="16" id="KW-1185">Reference proteome</keyword>
<keyword evidence="3" id="KW-0488">Methylation</keyword>
<feature type="compositionally biased region" description="Low complexity" evidence="11">
    <location>
        <begin position="301"/>
        <end position="315"/>
    </location>
</feature>
<protein>
    <submittedName>
        <fullName evidence="15">Methyl-accepting chemotaxis protein</fullName>
    </submittedName>
</protein>
<dbReference type="EMBL" id="JBHSHJ010000004">
    <property type="protein sequence ID" value="MFC4788829.1"/>
    <property type="molecule type" value="Genomic_DNA"/>
</dbReference>
<evidence type="ECO:0000256" key="1">
    <source>
        <dbReference type="ARBA" id="ARBA00004651"/>
    </source>
</evidence>
<dbReference type="SUPFAM" id="SSF58104">
    <property type="entry name" value="Methyl-accepting chemotaxis protein (MCP) signaling domain"/>
    <property type="match status" value="1"/>
</dbReference>
<feature type="transmembrane region" description="Helical" evidence="12">
    <location>
        <begin position="12"/>
        <end position="36"/>
    </location>
</feature>
<dbReference type="Pfam" id="PF00015">
    <property type="entry name" value="MCPsignal"/>
    <property type="match status" value="1"/>
</dbReference>
<evidence type="ECO:0000259" key="13">
    <source>
        <dbReference type="PROSITE" id="PS50111"/>
    </source>
</evidence>
<dbReference type="InterPro" id="IPR051310">
    <property type="entry name" value="MCP_chemotaxis"/>
</dbReference>
<evidence type="ECO:0000256" key="11">
    <source>
        <dbReference type="SAM" id="MobiDB-lite"/>
    </source>
</evidence>
<feature type="domain" description="Methyl-accepting transducer" evidence="13">
    <location>
        <begin position="277"/>
        <end position="506"/>
    </location>
</feature>
<gene>
    <name evidence="15" type="ORF">ACFO6X_07505</name>
</gene>
<comment type="subcellular location">
    <subcellularLocation>
        <location evidence="1">Cell membrane</location>
        <topology evidence="1">Multi-pass membrane protein</topology>
    </subcellularLocation>
</comment>
<dbReference type="SMART" id="SM00304">
    <property type="entry name" value="HAMP"/>
    <property type="match status" value="1"/>
</dbReference>
<dbReference type="Gene3D" id="1.10.287.950">
    <property type="entry name" value="Methyl-accepting chemotaxis protein"/>
    <property type="match status" value="1"/>
</dbReference>
<feature type="domain" description="HAMP" evidence="14">
    <location>
        <begin position="231"/>
        <end position="272"/>
    </location>
</feature>
<feature type="region of interest" description="Disordered" evidence="11">
    <location>
        <begin position="290"/>
        <end position="316"/>
    </location>
</feature>
<keyword evidence="5 12" id="KW-0812">Transmembrane</keyword>
<evidence type="ECO:0000256" key="10">
    <source>
        <dbReference type="PROSITE-ProRule" id="PRU00284"/>
    </source>
</evidence>
<evidence type="ECO:0000313" key="16">
    <source>
        <dbReference type="Proteomes" id="UP001596001"/>
    </source>
</evidence>
<evidence type="ECO:0000256" key="5">
    <source>
        <dbReference type="ARBA" id="ARBA00022692"/>
    </source>
</evidence>
<evidence type="ECO:0000256" key="4">
    <source>
        <dbReference type="ARBA" id="ARBA00022500"/>
    </source>
</evidence>
<evidence type="ECO:0000256" key="3">
    <source>
        <dbReference type="ARBA" id="ARBA00022481"/>
    </source>
</evidence>
<evidence type="ECO:0000256" key="8">
    <source>
        <dbReference type="ARBA" id="ARBA00023224"/>
    </source>
</evidence>
<evidence type="ECO:0000256" key="6">
    <source>
        <dbReference type="ARBA" id="ARBA00022989"/>
    </source>
</evidence>
<comment type="caution">
    <text evidence="15">The sequence shown here is derived from an EMBL/GenBank/DDBJ whole genome shotgun (WGS) entry which is preliminary data.</text>
</comment>
<reference evidence="16" key="1">
    <citation type="journal article" date="2019" name="Int. J. Syst. Evol. Microbiol.">
        <title>The Global Catalogue of Microorganisms (GCM) 10K type strain sequencing project: providing services to taxonomists for standard genome sequencing and annotation.</title>
        <authorList>
            <consortium name="The Broad Institute Genomics Platform"/>
            <consortium name="The Broad Institute Genome Sequencing Center for Infectious Disease"/>
            <person name="Wu L."/>
            <person name="Ma J."/>
        </authorList>
    </citation>
    <scope>NUCLEOTIDE SEQUENCE [LARGE SCALE GENOMIC DNA]</scope>
    <source>
        <strain evidence="16">CCUG 49452</strain>
    </source>
</reference>
<keyword evidence="4" id="KW-0145">Chemotaxis</keyword>
<dbReference type="RefSeq" id="WP_382431618.1">
    <property type="nucleotide sequence ID" value="NZ_JBHSHJ010000004.1"/>
</dbReference>
<feature type="transmembrane region" description="Helical" evidence="12">
    <location>
        <begin position="197"/>
        <end position="219"/>
    </location>
</feature>
<dbReference type="CDD" id="cd11386">
    <property type="entry name" value="MCP_signal"/>
    <property type="match status" value="1"/>
</dbReference>
<dbReference type="PROSITE" id="PS50885">
    <property type="entry name" value="HAMP"/>
    <property type="match status" value="1"/>
</dbReference>
<dbReference type="SMART" id="SM00283">
    <property type="entry name" value="MA"/>
    <property type="match status" value="1"/>
</dbReference>
<dbReference type="InterPro" id="IPR004089">
    <property type="entry name" value="MCPsignal_dom"/>
</dbReference>
<keyword evidence="2" id="KW-1003">Cell membrane</keyword>
<accession>A0ABV9QDP9</accession>
<keyword evidence="7 12" id="KW-0472">Membrane</keyword>
<name>A0ABV9QDP9_9BURK</name>
<sequence length="546" mass="57958">MFNNLRITQRFIVILFAYWISFTAVVGVSFSGLVAARDSLRIVHDQAMQRAMMAEESMSATVSNRLQVLLAFQHAPENPLAAVHNHPTSNHLEAIAETRAKANTINKAMEDGIVDPEERKVYDATKPIRAAWRVKLDEATEAIRVGNFSAEVLERFLVASRTEGEAVMKSMSQFRDYQMGRAHQAYQEAQQRYETGLWVFGLTTLLGGIPATFLALTLLSRLRSGFGMAIETAHEIAGNDLSRPVPHAGHDEIGTLLGQMEIMRSNLHQIVSQVRRGADAIAGAASEVATGTHDLSERTESQASSLQQTASATEQLSGTVQHNADNASQANQLASAATGVAQRGGTVVAQVVNTMEAINTSSRKIADIIGVIDGIAFQTNILALNAAVEAARAGEQGRGFAVVASEVRNLAGRSAQAAKEVRVLITDSVDKVGLGSNQVSQAGATMQEIVSGIQRVSDIVGEIASASVQQSSGLTQINQAVAQLDGVTQQNAALVEQTSAASSALQEQARQLAVLAASFTLEPAAGQATAPMQYAAARAPVALLGR</sequence>
<dbReference type="Pfam" id="PF02203">
    <property type="entry name" value="TarH"/>
    <property type="match status" value="1"/>
</dbReference>
<dbReference type="InterPro" id="IPR003660">
    <property type="entry name" value="HAMP_dom"/>
</dbReference>
<evidence type="ECO:0000256" key="12">
    <source>
        <dbReference type="SAM" id="Phobius"/>
    </source>
</evidence>
<proteinExistence type="inferred from homology"/>
<comment type="similarity">
    <text evidence="9">Belongs to the methyl-accepting chemotaxis (MCP) protein family.</text>
</comment>
<dbReference type="PANTHER" id="PTHR43531">
    <property type="entry name" value="PROTEIN ICFG"/>
    <property type="match status" value="1"/>
</dbReference>
<evidence type="ECO:0000256" key="2">
    <source>
        <dbReference type="ARBA" id="ARBA00022475"/>
    </source>
</evidence>
<evidence type="ECO:0000313" key="15">
    <source>
        <dbReference type="EMBL" id="MFC4788829.1"/>
    </source>
</evidence>
<dbReference type="CDD" id="cd06225">
    <property type="entry name" value="HAMP"/>
    <property type="match status" value="1"/>
</dbReference>
<dbReference type="Proteomes" id="UP001596001">
    <property type="component" value="Unassembled WGS sequence"/>
</dbReference>
<dbReference type="Pfam" id="PF00672">
    <property type="entry name" value="HAMP"/>
    <property type="match status" value="1"/>
</dbReference>
<organism evidence="15 16">
    <name type="scientific">Giesbergeria sinuosa</name>
    <dbReference type="NCBI Taxonomy" id="80883"/>
    <lineage>
        <taxon>Bacteria</taxon>
        <taxon>Pseudomonadati</taxon>
        <taxon>Pseudomonadota</taxon>
        <taxon>Betaproteobacteria</taxon>
        <taxon>Burkholderiales</taxon>
        <taxon>Comamonadaceae</taxon>
        <taxon>Giesbergeria</taxon>
    </lineage>
</organism>
<dbReference type="PROSITE" id="PS50111">
    <property type="entry name" value="CHEMOTAXIS_TRANSDUC_2"/>
    <property type="match status" value="1"/>
</dbReference>